<dbReference type="SMART" id="SM00357">
    <property type="entry name" value="CSP"/>
    <property type="match status" value="1"/>
</dbReference>
<dbReference type="KEGG" id="fra:Francci3_1949"/>
<dbReference type="PROSITE" id="PS51857">
    <property type="entry name" value="CSD_2"/>
    <property type="match status" value="1"/>
</dbReference>
<dbReference type="eggNOG" id="COG1278">
    <property type="taxonomic scope" value="Bacteria"/>
</dbReference>
<proteinExistence type="predicted"/>
<dbReference type="Pfam" id="PF00313">
    <property type="entry name" value="CSD"/>
    <property type="match status" value="1"/>
</dbReference>
<gene>
    <name evidence="1" type="ordered locus">Francci3_1949</name>
</gene>
<organism evidence="1 2">
    <name type="scientific">Frankia casuarinae (strain DSM 45818 / CECT 9043 / HFP020203 / CcI3)</name>
    <dbReference type="NCBI Taxonomy" id="106370"/>
    <lineage>
        <taxon>Bacteria</taxon>
        <taxon>Bacillati</taxon>
        <taxon>Actinomycetota</taxon>
        <taxon>Actinomycetes</taxon>
        <taxon>Frankiales</taxon>
        <taxon>Frankiaceae</taxon>
        <taxon>Frankia</taxon>
    </lineage>
</organism>
<dbReference type="AlphaFoldDB" id="Q2JBL8"/>
<dbReference type="InterPro" id="IPR011129">
    <property type="entry name" value="CSD"/>
</dbReference>
<dbReference type="EMBL" id="CP000249">
    <property type="protein sequence ID" value="ABD11324.1"/>
    <property type="molecule type" value="Genomic_DNA"/>
</dbReference>
<keyword evidence="2" id="KW-1185">Reference proteome</keyword>
<evidence type="ECO:0000313" key="1">
    <source>
        <dbReference type="EMBL" id="ABD11324.1"/>
    </source>
</evidence>
<dbReference type="Gene3D" id="2.40.50.140">
    <property type="entry name" value="Nucleic acid-binding proteins"/>
    <property type="match status" value="1"/>
</dbReference>
<dbReference type="InterPro" id="IPR002059">
    <property type="entry name" value="CSP_DNA-bd"/>
</dbReference>
<dbReference type="PRINTS" id="PR00050">
    <property type="entry name" value="COLDSHOCK"/>
</dbReference>
<dbReference type="Proteomes" id="UP000001937">
    <property type="component" value="Chromosome"/>
</dbReference>
<protein>
    <submittedName>
        <fullName evidence="1">Cold-shock DNA-binding protein family</fullName>
    </submittedName>
</protein>
<dbReference type="InterPro" id="IPR012340">
    <property type="entry name" value="NA-bd_OB-fold"/>
</dbReference>
<dbReference type="HOGENOM" id="CLU_1874275_0_0_11"/>
<dbReference type="GO" id="GO:0003677">
    <property type="term" value="F:DNA binding"/>
    <property type="evidence" value="ECO:0007669"/>
    <property type="project" value="UniProtKB-KW"/>
</dbReference>
<dbReference type="STRING" id="106370.Francci3_1949"/>
<evidence type="ECO:0000313" key="2">
    <source>
        <dbReference type="Proteomes" id="UP000001937"/>
    </source>
</evidence>
<dbReference type="OrthoDB" id="4382049at2"/>
<reference evidence="1 2" key="1">
    <citation type="journal article" date="2007" name="Genome Res.">
        <title>Genome characteristics of facultatively symbiotic Frankia sp. strains reflect host range and host plant biogeography.</title>
        <authorList>
            <person name="Normand P."/>
            <person name="Lapierre P."/>
            <person name="Tisa L.S."/>
            <person name="Gogarten J.P."/>
            <person name="Alloisio N."/>
            <person name="Bagnarol E."/>
            <person name="Bassi C.A."/>
            <person name="Berry A.M."/>
            <person name="Bickhart D.M."/>
            <person name="Choisne N."/>
            <person name="Couloux A."/>
            <person name="Cournoyer B."/>
            <person name="Cruveiller S."/>
            <person name="Daubin V."/>
            <person name="Demange N."/>
            <person name="Francino M.P."/>
            <person name="Goltsman E."/>
            <person name="Huang Y."/>
            <person name="Kopp O.R."/>
            <person name="Labarre L."/>
            <person name="Lapidus A."/>
            <person name="Lavire C."/>
            <person name="Marechal J."/>
            <person name="Martinez M."/>
            <person name="Mastronunzio J.E."/>
            <person name="Mullin B.C."/>
            <person name="Niemann J."/>
            <person name="Pujic P."/>
            <person name="Rawnsley T."/>
            <person name="Rouy Z."/>
            <person name="Schenowitz C."/>
            <person name="Sellstedt A."/>
            <person name="Tavares F."/>
            <person name="Tomkins J.P."/>
            <person name="Vallenet D."/>
            <person name="Valverde C."/>
            <person name="Wall L.G."/>
            <person name="Wang Y."/>
            <person name="Medigue C."/>
            <person name="Benson D.R."/>
        </authorList>
    </citation>
    <scope>NUCLEOTIDE SEQUENCE [LARGE SCALE GENOMIC DNA]</scope>
    <source>
        <strain evidence="2">DSM 45818 / CECT 9043 / CcI3</strain>
    </source>
</reference>
<dbReference type="RefSeq" id="WP_011436383.1">
    <property type="nucleotide sequence ID" value="NC_007777.1"/>
</dbReference>
<accession>A0A1X1PXR8</accession>
<name>Q2JBL8_FRACC</name>
<keyword evidence="1" id="KW-0238">DNA-binding</keyword>
<dbReference type="SUPFAM" id="SSF50249">
    <property type="entry name" value="Nucleic acid-binding proteins"/>
    <property type="match status" value="1"/>
</dbReference>
<accession>Q2JBL8</accession>
<sequence length="141" mass="15148">MSTGKVLRFDHVRGYGFIAPSDGGDDIFLHANDLLVEKNLVIPGAVMEFEIEEGERGLKASAARILRSAPAASGLAAPAPTRGTVHADDSDALCDVLPVGEFTQEITELLLRIDPTLTGTQIVRIRSELMGVAEKYGWIES</sequence>